<feature type="compositionally biased region" description="Polar residues" evidence="2">
    <location>
        <begin position="153"/>
        <end position="167"/>
    </location>
</feature>
<feature type="region of interest" description="Disordered" evidence="2">
    <location>
        <begin position="146"/>
        <end position="174"/>
    </location>
</feature>
<keyword evidence="4" id="KW-1185">Reference proteome</keyword>
<feature type="coiled-coil region" evidence="1">
    <location>
        <begin position="113"/>
        <end position="141"/>
    </location>
</feature>
<feature type="compositionally biased region" description="Low complexity" evidence="2">
    <location>
        <begin position="289"/>
        <end position="299"/>
    </location>
</feature>
<protein>
    <submittedName>
        <fullName evidence="3">Uncharacterized protein</fullName>
    </submittedName>
</protein>
<feature type="compositionally biased region" description="Basic and acidic residues" evidence="2">
    <location>
        <begin position="362"/>
        <end position="375"/>
    </location>
</feature>
<dbReference type="EMBL" id="MKKU01000493">
    <property type="protein sequence ID" value="RNF10018.1"/>
    <property type="molecule type" value="Genomic_DNA"/>
</dbReference>
<proteinExistence type="predicted"/>
<dbReference type="OrthoDB" id="248692at2759"/>
<dbReference type="RefSeq" id="XP_029226146.1">
    <property type="nucleotide sequence ID" value="XM_029373721.1"/>
</dbReference>
<feature type="region of interest" description="Disordered" evidence="2">
    <location>
        <begin position="355"/>
        <end position="390"/>
    </location>
</feature>
<name>A0A422NX13_9TRYP</name>
<feature type="region of interest" description="Disordered" evidence="2">
    <location>
        <begin position="1"/>
        <end position="23"/>
    </location>
</feature>
<evidence type="ECO:0000256" key="2">
    <source>
        <dbReference type="SAM" id="MobiDB-lite"/>
    </source>
</evidence>
<dbReference type="Proteomes" id="UP000284403">
    <property type="component" value="Unassembled WGS sequence"/>
</dbReference>
<evidence type="ECO:0000313" key="3">
    <source>
        <dbReference type="EMBL" id="RNF10018.1"/>
    </source>
</evidence>
<feature type="compositionally biased region" description="Pro residues" evidence="2">
    <location>
        <begin position="1"/>
        <end position="16"/>
    </location>
</feature>
<feature type="region of interest" description="Disordered" evidence="2">
    <location>
        <begin position="289"/>
        <end position="343"/>
    </location>
</feature>
<comment type="caution">
    <text evidence="3">The sequence shown here is derived from an EMBL/GenBank/DDBJ whole genome shotgun (WGS) entry which is preliminary data.</text>
</comment>
<evidence type="ECO:0000256" key="1">
    <source>
        <dbReference type="SAM" id="Coils"/>
    </source>
</evidence>
<accession>A0A422NX13</accession>
<dbReference type="AlphaFoldDB" id="A0A422NX13"/>
<gene>
    <name evidence="3" type="ORF">Tco025E_06853</name>
</gene>
<sequence length="390" mass="41682">MPPPLLPPPPPPPAPPVARSVDDGGAWASRLLGQPVAAACADGCGASAALHPRQCCYAEGLLRRIIELERENDVLRVALLEGSERRLRQRFRAGPGPDSGFAPDTQFSAKQQQQRLLQRVQEIERNAKRCFQEELEKLQKQHTAEATAAAAAQSGTRGASYESTLAQSERRRWKEHVRHTVEELALLHREKEQQAAGVAAASVTATAEGSRCRRARAEGCGGDDSRIAALQAEVEHWKCEAEAARAGARLFQEQALKELQHMQAVYQQALGEGQSASAGPDAAPVAAALPTASRPAPARTRAEEDDGKGGAEGTRSATRDSPRRASFSLSHATPRDPVGGGSAAALDLLDAALGPAGAKPQEGARRRSYHSDVYLRQDSSASDERVPDTF</sequence>
<reference evidence="3 4" key="1">
    <citation type="journal article" date="2018" name="BMC Genomics">
        <title>Genomic comparison of Trypanosoma conorhini and Trypanosoma rangeli to Trypanosoma cruzi strains of high and low virulence.</title>
        <authorList>
            <person name="Bradwell K.R."/>
            <person name="Koparde V.N."/>
            <person name="Matveyev A.V."/>
            <person name="Serrano M.G."/>
            <person name="Alves J.M."/>
            <person name="Parikh H."/>
            <person name="Huang B."/>
            <person name="Lee V."/>
            <person name="Espinosa-Alvarez O."/>
            <person name="Ortiz P.A."/>
            <person name="Costa-Martins A.G."/>
            <person name="Teixeira M.M."/>
            <person name="Buck G.A."/>
        </authorList>
    </citation>
    <scope>NUCLEOTIDE SEQUENCE [LARGE SCALE GENOMIC DNA]</scope>
    <source>
        <strain evidence="3 4">025E</strain>
    </source>
</reference>
<dbReference type="GeneID" id="40320464"/>
<evidence type="ECO:0000313" key="4">
    <source>
        <dbReference type="Proteomes" id="UP000284403"/>
    </source>
</evidence>
<keyword evidence="1" id="KW-0175">Coiled coil</keyword>
<organism evidence="3 4">
    <name type="scientific">Trypanosoma conorhini</name>
    <dbReference type="NCBI Taxonomy" id="83891"/>
    <lineage>
        <taxon>Eukaryota</taxon>
        <taxon>Discoba</taxon>
        <taxon>Euglenozoa</taxon>
        <taxon>Kinetoplastea</taxon>
        <taxon>Metakinetoplastina</taxon>
        <taxon>Trypanosomatida</taxon>
        <taxon>Trypanosomatidae</taxon>
        <taxon>Trypanosoma</taxon>
    </lineage>
</organism>